<evidence type="ECO:0000256" key="5">
    <source>
        <dbReference type="ARBA" id="ARBA00022490"/>
    </source>
</evidence>
<evidence type="ECO:0000256" key="11">
    <source>
        <dbReference type="ARBA" id="ARBA00022741"/>
    </source>
</evidence>
<keyword evidence="14" id="KW-0460">Magnesium</keyword>
<comment type="similarity">
    <text evidence="3">Belongs to the protein kinase superfamily. NEK Ser/Thr protein kinase family. NIMA subfamily.</text>
</comment>
<dbReference type="SUPFAM" id="SSF56112">
    <property type="entry name" value="Protein kinase-like (PK-like)"/>
    <property type="match status" value="1"/>
</dbReference>
<dbReference type="EMBL" id="CAJPEV010000966">
    <property type="protein sequence ID" value="CAG0889811.1"/>
    <property type="molecule type" value="Genomic_DNA"/>
</dbReference>
<evidence type="ECO:0000256" key="8">
    <source>
        <dbReference type="ARBA" id="ARBA00022679"/>
    </source>
</evidence>
<dbReference type="Gene3D" id="1.10.510.10">
    <property type="entry name" value="Transferase(Phosphotransferase) domain 1"/>
    <property type="match status" value="1"/>
</dbReference>
<dbReference type="FunFam" id="1.10.510.10:FF:000262">
    <property type="entry name" value="Serine/threonine-protein kinase Nek8"/>
    <property type="match status" value="1"/>
</dbReference>
<keyword evidence="5" id="KW-0963">Cytoplasm</keyword>
<evidence type="ECO:0000256" key="16">
    <source>
        <dbReference type="PROSITE-ProRule" id="PRU10141"/>
    </source>
</evidence>
<gene>
    <name evidence="19" type="ORF">DSTB1V02_LOCUS5700</name>
</gene>
<dbReference type="PROSITE" id="PS50011">
    <property type="entry name" value="PROTEIN_KINASE_DOM"/>
    <property type="match status" value="1"/>
</dbReference>
<evidence type="ECO:0000256" key="4">
    <source>
        <dbReference type="ARBA" id="ARBA00012513"/>
    </source>
</evidence>
<name>A0A7R9A4E0_9CRUS</name>
<dbReference type="GO" id="GO:0005737">
    <property type="term" value="C:cytoplasm"/>
    <property type="evidence" value="ECO:0007669"/>
    <property type="project" value="UniProtKB-SubCell"/>
</dbReference>
<evidence type="ECO:0000256" key="9">
    <source>
        <dbReference type="ARBA" id="ARBA00022723"/>
    </source>
</evidence>
<evidence type="ECO:0000256" key="17">
    <source>
        <dbReference type="SAM" id="MobiDB-lite"/>
    </source>
</evidence>
<evidence type="ECO:0000313" key="20">
    <source>
        <dbReference type="Proteomes" id="UP000677054"/>
    </source>
</evidence>
<dbReference type="OrthoDB" id="248923at2759"/>
<accession>A0A7R9A4E0</accession>
<evidence type="ECO:0000259" key="18">
    <source>
        <dbReference type="PROSITE" id="PS50011"/>
    </source>
</evidence>
<feature type="region of interest" description="Disordered" evidence="17">
    <location>
        <begin position="764"/>
        <end position="785"/>
    </location>
</feature>
<evidence type="ECO:0000256" key="12">
    <source>
        <dbReference type="ARBA" id="ARBA00022777"/>
    </source>
</evidence>
<dbReference type="PANTHER" id="PTHR44535:SF5">
    <property type="entry name" value="PROTEIN KINASE DOMAIN-CONTAINING PROTEIN"/>
    <property type="match status" value="1"/>
</dbReference>
<feature type="domain" description="Protein kinase" evidence="18">
    <location>
        <begin position="207"/>
        <end position="462"/>
    </location>
</feature>
<evidence type="ECO:0000256" key="1">
    <source>
        <dbReference type="ARBA" id="ARBA00001946"/>
    </source>
</evidence>
<protein>
    <recommendedName>
        <fullName evidence="4">non-specific serine/threonine protein kinase</fullName>
        <ecNumber evidence="4">2.7.11.1</ecNumber>
    </recommendedName>
</protein>
<keyword evidence="10" id="KW-0677">Repeat</keyword>
<evidence type="ECO:0000256" key="7">
    <source>
        <dbReference type="ARBA" id="ARBA00022553"/>
    </source>
</evidence>
<dbReference type="SMART" id="SM00220">
    <property type="entry name" value="S_TKc"/>
    <property type="match status" value="1"/>
</dbReference>
<sequence>MKTQSEAAPADLHRLLIASNRVRNLNLIGECLRLEVTAVLYRYDSDTLQSILDQVGKRLNGVKVESVAFLMHGTENGVYLTGPKSKVLNMDTVMEDEETREFFKSLVTRHVARNRLGSRLDFLACPIALERDGGLLAREMEILLDVTVGMSKDLFGADIQVSKPYPDKDSPMTVGELYFHVKKLKDQLKQAARVTTMGAKVKDLSRYERIRQVGKGAFGTAVLYRRMDDDTQVVIKEINMHDLSASERHLALNEIQVLALLDHPNIIRYLDSFERDGVLMIEMEYADNGTLASWLAQLTRRLEEREILVVFHQIVSAIRHIHQHNILHRDLKTANIFLTKNGIVKVGDFGISKMLTTRQGGANTVLGTPYYISPEMCEEKQYDEKSDIWALGCILYEMACLHKTFEGSNLPALVNKIMKGQFAPIRGNYSPLFKQLVRDLLQREPEFRPTAAEILYTRMPELLISFDQNELDRFDSTSDPEFRNALAAVQLNVRSVLYYIKAYQNQLHLEPIRLPPRSRINQVCVATTHIVALTAELLVFTWGEGKRGQLGHEMLENWRAEPTCVESLKGKAITKIGAGDGFSIFASDNGIAMSCGDGTSGCLGHGDWNSSSKPKLIEQLLSVDVNAVACGNKHVVIVGSEGDVYSWGKGEGGRLGLGHEDDCQSPTPVTVPPDVQIQSVRCGGDGTIFLTERGIMFACGNNARNKLGLNPPTPLISLRKQNEKEKALVPTPCASVQARVVDVAMSSYHTAVLTETGTLVTFGRNSDGQLGRGHSRPTTSPGSVKGMSDKVVTMIACGATFTVVGTLENTLYMWGTRYVSPNSRPSTQDAFESTFGMNRGESSSRPSSESSTSSLLKNVPEVAYSGGSQRGSLFNEDIILRDVVLDPQEILA</sequence>
<evidence type="ECO:0000256" key="2">
    <source>
        <dbReference type="ARBA" id="ARBA00004496"/>
    </source>
</evidence>
<feature type="repeat" description="RCC1" evidence="15">
    <location>
        <begin position="757"/>
        <end position="808"/>
    </location>
</feature>
<dbReference type="GO" id="GO:0046872">
    <property type="term" value="F:metal ion binding"/>
    <property type="evidence" value="ECO:0007669"/>
    <property type="project" value="UniProtKB-KW"/>
</dbReference>
<dbReference type="GO" id="GO:0004674">
    <property type="term" value="F:protein serine/threonine kinase activity"/>
    <property type="evidence" value="ECO:0007669"/>
    <property type="project" value="UniProtKB-KW"/>
</dbReference>
<evidence type="ECO:0000256" key="10">
    <source>
        <dbReference type="ARBA" id="ARBA00022737"/>
    </source>
</evidence>
<keyword evidence="7" id="KW-0597">Phosphoprotein</keyword>
<feature type="binding site" evidence="16">
    <location>
        <position position="236"/>
    </location>
    <ligand>
        <name>ATP</name>
        <dbReference type="ChEBI" id="CHEBI:30616"/>
    </ligand>
</feature>
<dbReference type="PROSITE" id="PS00107">
    <property type="entry name" value="PROTEIN_KINASE_ATP"/>
    <property type="match status" value="1"/>
</dbReference>
<comment type="subcellular location">
    <subcellularLocation>
        <location evidence="2">Cytoplasm</location>
    </subcellularLocation>
</comment>
<dbReference type="PANTHER" id="PTHR44535">
    <property type="entry name" value="PROTEIN CBG16200"/>
    <property type="match status" value="1"/>
</dbReference>
<keyword evidence="11 16" id="KW-0547">Nucleotide-binding</keyword>
<evidence type="ECO:0000256" key="13">
    <source>
        <dbReference type="ARBA" id="ARBA00022840"/>
    </source>
</evidence>
<keyword evidence="20" id="KW-1185">Reference proteome</keyword>
<dbReference type="InterPro" id="IPR011009">
    <property type="entry name" value="Kinase-like_dom_sf"/>
</dbReference>
<dbReference type="PRINTS" id="PR00633">
    <property type="entry name" value="RCCNDNSATION"/>
</dbReference>
<dbReference type="Pfam" id="PF25390">
    <property type="entry name" value="WD40_RLD"/>
    <property type="match status" value="1"/>
</dbReference>
<dbReference type="InterPro" id="IPR008271">
    <property type="entry name" value="Ser/Thr_kinase_AS"/>
</dbReference>
<feature type="repeat" description="RCC1" evidence="15">
    <location>
        <begin position="642"/>
        <end position="693"/>
    </location>
</feature>
<dbReference type="InterPro" id="IPR000408">
    <property type="entry name" value="Reg_chr_condens"/>
</dbReference>
<proteinExistence type="inferred from homology"/>
<dbReference type="InterPro" id="IPR017441">
    <property type="entry name" value="Protein_kinase_ATP_BS"/>
</dbReference>
<keyword evidence="13 16" id="KW-0067">ATP-binding</keyword>
<dbReference type="Gene3D" id="3.30.200.20">
    <property type="entry name" value="Phosphorylase Kinase, domain 1"/>
    <property type="match status" value="1"/>
</dbReference>
<dbReference type="InterPro" id="IPR009091">
    <property type="entry name" value="RCC1/BLIP-II"/>
</dbReference>
<evidence type="ECO:0000256" key="6">
    <source>
        <dbReference type="ARBA" id="ARBA00022527"/>
    </source>
</evidence>
<feature type="repeat" description="RCC1" evidence="15">
    <location>
        <begin position="590"/>
        <end position="641"/>
    </location>
</feature>
<dbReference type="PROSITE" id="PS00108">
    <property type="entry name" value="PROTEIN_KINASE_ST"/>
    <property type="match status" value="1"/>
</dbReference>
<dbReference type="EC" id="2.7.11.1" evidence="4"/>
<dbReference type="FunFam" id="3.30.200.20:FF:000097">
    <property type="entry name" value="Probable serine/threonine-protein kinase nek1"/>
    <property type="match status" value="1"/>
</dbReference>
<dbReference type="GO" id="GO:0005524">
    <property type="term" value="F:ATP binding"/>
    <property type="evidence" value="ECO:0007669"/>
    <property type="project" value="UniProtKB-UniRule"/>
</dbReference>
<reference evidence="19" key="1">
    <citation type="submission" date="2020-11" db="EMBL/GenBank/DDBJ databases">
        <authorList>
            <person name="Tran Van P."/>
        </authorList>
    </citation>
    <scope>NUCLEOTIDE SEQUENCE</scope>
</reference>
<feature type="region of interest" description="Disordered" evidence="17">
    <location>
        <begin position="822"/>
        <end position="854"/>
    </location>
</feature>
<evidence type="ECO:0000256" key="15">
    <source>
        <dbReference type="PROSITE-ProRule" id="PRU00235"/>
    </source>
</evidence>
<feature type="compositionally biased region" description="Low complexity" evidence="17">
    <location>
        <begin position="843"/>
        <end position="854"/>
    </location>
</feature>
<dbReference type="PROSITE" id="PS50012">
    <property type="entry name" value="RCC1_3"/>
    <property type="match status" value="5"/>
</dbReference>
<dbReference type="InterPro" id="IPR000719">
    <property type="entry name" value="Prot_kinase_dom"/>
</dbReference>
<dbReference type="Proteomes" id="UP000677054">
    <property type="component" value="Unassembled WGS sequence"/>
</dbReference>
<organism evidence="19">
    <name type="scientific">Darwinula stevensoni</name>
    <dbReference type="NCBI Taxonomy" id="69355"/>
    <lineage>
        <taxon>Eukaryota</taxon>
        <taxon>Metazoa</taxon>
        <taxon>Ecdysozoa</taxon>
        <taxon>Arthropoda</taxon>
        <taxon>Crustacea</taxon>
        <taxon>Oligostraca</taxon>
        <taxon>Ostracoda</taxon>
        <taxon>Podocopa</taxon>
        <taxon>Podocopida</taxon>
        <taxon>Darwinulocopina</taxon>
        <taxon>Darwinuloidea</taxon>
        <taxon>Darwinulidae</taxon>
        <taxon>Darwinula</taxon>
    </lineage>
</organism>
<keyword evidence="6" id="KW-0723">Serine/threonine-protein kinase</keyword>
<evidence type="ECO:0000256" key="14">
    <source>
        <dbReference type="ARBA" id="ARBA00022842"/>
    </source>
</evidence>
<dbReference type="AlphaFoldDB" id="A0A7R9A4E0"/>
<keyword evidence="12" id="KW-0418">Kinase</keyword>
<feature type="repeat" description="RCC1" evidence="15">
    <location>
        <begin position="694"/>
        <end position="756"/>
    </location>
</feature>
<dbReference type="CDD" id="cd08215">
    <property type="entry name" value="STKc_Nek"/>
    <property type="match status" value="1"/>
</dbReference>
<dbReference type="SUPFAM" id="SSF50985">
    <property type="entry name" value="RCC1/BLIP-II"/>
    <property type="match status" value="1"/>
</dbReference>
<dbReference type="Gene3D" id="2.130.10.30">
    <property type="entry name" value="Regulator of chromosome condensation 1/beta-lactamase-inhibitor protein II"/>
    <property type="match status" value="2"/>
</dbReference>
<evidence type="ECO:0000256" key="3">
    <source>
        <dbReference type="ARBA" id="ARBA00010886"/>
    </source>
</evidence>
<evidence type="ECO:0000313" key="19">
    <source>
        <dbReference type="EMBL" id="CAD7245834.1"/>
    </source>
</evidence>
<dbReference type="EMBL" id="LR900483">
    <property type="protein sequence ID" value="CAD7245834.1"/>
    <property type="molecule type" value="Genomic_DNA"/>
</dbReference>
<dbReference type="Pfam" id="PF00069">
    <property type="entry name" value="Pkinase"/>
    <property type="match status" value="1"/>
</dbReference>
<feature type="compositionally biased region" description="Polar residues" evidence="17">
    <location>
        <begin position="822"/>
        <end position="831"/>
    </location>
</feature>
<dbReference type="InterPro" id="IPR051997">
    <property type="entry name" value="STK_NEK"/>
</dbReference>
<dbReference type="InterPro" id="IPR058923">
    <property type="entry name" value="RCC1-like_dom"/>
</dbReference>
<feature type="repeat" description="RCC1" evidence="15">
    <location>
        <begin position="537"/>
        <end position="589"/>
    </location>
</feature>
<keyword evidence="9" id="KW-0479">Metal-binding</keyword>
<comment type="cofactor">
    <cofactor evidence="1">
        <name>Mg(2+)</name>
        <dbReference type="ChEBI" id="CHEBI:18420"/>
    </cofactor>
</comment>
<keyword evidence="8" id="KW-0808">Transferase</keyword>